<gene>
    <name evidence="6" type="ORF">PG997_010302</name>
</gene>
<comment type="caution">
    <text evidence="6">The sequence shown here is derived from an EMBL/GenBank/DDBJ whole genome shotgun (WGS) entry which is preliminary data.</text>
</comment>
<comment type="similarity">
    <text evidence="2">Belongs to the carotenoid oxygenase family.</text>
</comment>
<evidence type="ECO:0000256" key="1">
    <source>
        <dbReference type="ARBA" id="ARBA00001954"/>
    </source>
</evidence>
<evidence type="ECO:0000256" key="2">
    <source>
        <dbReference type="ARBA" id="ARBA00006787"/>
    </source>
</evidence>
<evidence type="ECO:0000256" key="5">
    <source>
        <dbReference type="ARBA" id="ARBA00023004"/>
    </source>
</evidence>
<evidence type="ECO:0000313" key="7">
    <source>
        <dbReference type="Proteomes" id="UP001433268"/>
    </source>
</evidence>
<dbReference type="GeneID" id="92047677"/>
<keyword evidence="3" id="KW-0479">Metal-binding</keyword>
<dbReference type="InterPro" id="IPR004294">
    <property type="entry name" value="Carotenoid_Oase"/>
</dbReference>
<evidence type="ECO:0000313" key="6">
    <source>
        <dbReference type="EMBL" id="KAK8075639.1"/>
    </source>
</evidence>
<evidence type="ECO:0000256" key="3">
    <source>
        <dbReference type="ARBA" id="ARBA00022723"/>
    </source>
</evidence>
<sequence length="693" mass="77431">MLEGYSIAVVEAEEQIQREQLRERHWGSEAILIRQYNSSPSHETNPLMPCHRYLSGNFAPIRRTRPLTACTYEGEIPRELAGGQYVRNGGNPTTNEDLGRDAHWFDGDGMLSGVLFRRSGEKNTQVTPEFVNQYVLTDVYLNAKGNGNLKKPILPSIATLVSGSLITILMVVMRTVFLAFLSTLPGSRQRIKKISVANTGVVYHDGRALATCESGPPMRFQLPSLETVGWYNGRKVENEPGRDKRSGFGGDSSIAFMKEWTTGHPRVDPVTKEMITFHAVFIKPYVFYSIVPPTRQRKKGGGRIPGPRFDMPIPGMGSPKMMHDFGVAAKHTVIMDLPLSLDPMNNLTGKPVVSYDPTDRSRFGVFPRYEPHKIQWFETNACVIFHAANCWETITPGPVPETNVHLLACRLTSASVVYSAGALAPPNRKPVPPEYVEEEQCRLYYFNFPLLTDNEALSPDNKPTIRNQWALAAIPFEFPTISPAHEMRTARYIYGCSTGSSSYFSAALGKAAKIDHLAKIDATALIARGTAHPPQQIKGCVDTRGIEEVYQSTDPDDPVKLFRLPKGWYAQEPRFVPRADAKAEDDGWLLTYVFDESQLDANGECPDDDVDCKQGVAAKSELWVIDAHNMTDVVARIKLPQRVPYGLHGRWYSEDEIRGQRPHLAVRREKTAAEIDTSSPLAIVRDTLERWIG</sequence>
<dbReference type="PANTHER" id="PTHR10543:SF89">
    <property type="entry name" value="CAROTENOID 9,10(9',10')-CLEAVAGE DIOXYGENASE 1"/>
    <property type="match status" value="1"/>
</dbReference>
<dbReference type="PANTHER" id="PTHR10543">
    <property type="entry name" value="BETA-CAROTENE DIOXYGENASE"/>
    <property type="match status" value="1"/>
</dbReference>
<dbReference type="RefSeq" id="XP_066666579.1">
    <property type="nucleotide sequence ID" value="XM_066814617.1"/>
</dbReference>
<dbReference type="Proteomes" id="UP001433268">
    <property type="component" value="Unassembled WGS sequence"/>
</dbReference>
<proteinExistence type="inferred from homology"/>
<comment type="cofactor">
    <cofactor evidence="1">
        <name>Fe(2+)</name>
        <dbReference type="ChEBI" id="CHEBI:29033"/>
    </cofactor>
</comment>
<keyword evidence="5" id="KW-0408">Iron</keyword>
<accession>A0ABR1VWN2</accession>
<reference evidence="6 7" key="1">
    <citation type="submission" date="2023-01" db="EMBL/GenBank/DDBJ databases">
        <title>Analysis of 21 Apiospora genomes using comparative genomics revels a genus with tremendous synthesis potential of carbohydrate active enzymes and secondary metabolites.</title>
        <authorList>
            <person name="Sorensen T."/>
        </authorList>
    </citation>
    <scope>NUCLEOTIDE SEQUENCE [LARGE SCALE GENOMIC DNA]</scope>
    <source>
        <strain evidence="6 7">CBS 114990</strain>
    </source>
</reference>
<name>A0ABR1VWN2_9PEZI</name>
<organism evidence="6 7">
    <name type="scientific">Apiospora hydei</name>
    <dbReference type="NCBI Taxonomy" id="1337664"/>
    <lineage>
        <taxon>Eukaryota</taxon>
        <taxon>Fungi</taxon>
        <taxon>Dikarya</taxon>
        <taxon>Ascomycota</taxon>
        <taxon>Pezizomycotina</taxon>
        <taxon>Sordariomycetes</taxon>
        <taxon>Xylariomycetidae</taxon>
        <taxon>Amphisphaeriales</taxon>
        <taxon>Apiosporaceae</taxon>
        <taxon>Apiospora</taxon>
    </lineage>
</organism>
<dbReference type="Pfam" id="PF03055">
    <property type="entry name" value="RPE65"/>
    <property type="match status" value="1"/>
</dbReference>
<dbReference type="EMBL" id="JAQQWN010000007">
    <property type="protein sequence ID" value="KAK8075639.1"/>
    <property type="molecule type" value="Genomic_DNA"/>
</dbReference>
<evidence type="ECO:0000256" key="4">
    <source>
        <dbReference type="ARBA" id="ARBA00023002"/>
    </source>
</evidence>
<protein>
    <submittedName>
        <fullName evidence="6">Carotenoid oxygenase</fullName>
    </submittedName>
</protein>
<keyword evidence="4" id="KW-0560">Oxidoreductase</keyword>
<keyword evidence="7" id="KW-1185">Reference proteome</keyword>